<evidence type="ECO:0000256" key="7">
    <source>
        <dbReference type="ARBA" id="ARBA00023027"/>
    </source>
</evidence>
<reference evidence="11" key="1">
    <citation type="submission" date="2025-08" db="UniProtKB">
        <authorList>
            <consortium name="Ensembl"/>
        </authorList>
    </citation>
    <scope>IDENTIFICATION</scope>
</reference>
<evidence type="ECO:0000256" key="4">
    <source>
        <dbReference type="ARBA" id="ARBA00022695"/>
    </source>
</evidence>
<keyword evidence="5" id="KW-0732">Signal</keyword>
<dbReference type="EC" id="2.4.2.31" evidence="10"/>
<keyword evidence="3 10" id="KW-0808">Transferase</keyword>
<evidence type="ECO:0000256" key="9">
    <source>
        <dbReference type="ARBA" id="ARBA00047597"/>
    </source>
</evidence>
<evidence type="ECO:0000313" key="11">
    <source>
        <dbReference type="Ensembl" id="ENSVKKP00000001695.1"/>
    </source>
</evidence>
<dbReference type="SUPFAM" id="SSF56399">
    <property type="entry name" value="ADP-ribosylation"/>
    <property type="match status" value="1"/>
</dbReference>
<dbReference type="Ensembl" id="ENSVKKT00000001753.1">
    <property type="protein sequence ID" value="ENSVKKP00000001695.1"/>
    <property type="gene ID" value="ENSVKKG00000001400.1"/>
</dbReference>
<dbReference type="InterPro" id="IPR050999">
    <property type="entry name" value="ADP-ribosyltransferase_ARG"/>
</dbReference>
<dbReference type="Gene3D" id="3.90.176.10">
    <property type="entry name" value="Toxin ADP-ribosyltransferase, Chain A, domain 1"/>
    <property type="match status" value="1"/>
</dbReference>
<dbReference type="Proteomes" id="UP000694545">
    <property type="component" value="Unplaced"/>
</dbReference>
<keyword evidence="4" id="KW-0548">Nucleotidyltransferase</keyword>
<dbReference type="FunFam" id="3.90.176.10:FF:000001">
    <property type="entry name" value="NAD(P)(+)--arginine ADP-ribosyltransferase"/>
    <property type="match status" value="1"/>
</dbReference>
<reference evidence="11" key="2">
    <citation type="submission" date="2025-09" db="UniProtKB">
        <authorList>
            <consortium name="Ensembl"/>
        </authorList>
    </citation>
    <scope>IDENTIFICATION</scope>
</reference>
<keyword evidence="8" id="KW-1015">Disulfide bond</keyword>
<dbReference type="GO" id="GO:0016779">
    <property type="term" value="F:nucleotidyltransferase activity"/>
    <property type="evidence" value="ECO:0007669"/>
    <property type="project" value="UniProtKB-KW"/>
</dbReference>
<evidence type="ECO:0000256" key="1">
    <source>
        <dbReference type="ARBA" id="ARBA00009558"/>
    </source>
</evidence>
<keyword evidence="2 10" id="KW-0328">Glycosyltransferase</keyword>
<keyword evidence="6 10" id="KW-0521">NADP</keyword>
<dbReference type="InterPro" id="IPR000768">
    <property type="entry name" value="ART"/>
</dbReference>
<evidence type="ECO:0000256" key="3">
    <source>
        <dbReference type="ARBA" id="ARBA00022679"/>
    </source>
</evidence>
<dbReference type="OMA" id="VAIWAYT"/>
<evidence type="ECO:0000256" key="8">
    <source>
        <dbReference type="ARBA" id="ARBA00023157"/>
    </source>
</evidence>
<keyword evidence="7 10" id="KW-0520">NAD</keyword>
<evidence type="ECO:0000256" key="6">
    <source>
        <dbReference type="ARBA" id="ARBA00022857"/>
    </source>
</evidence>
<evidence type="ECO:0000313" key="12">
    <source>
        <dbReference type="Proteomes" id="UP000694545"/>
    </source>
</evidence>
<proteinExistence type="inferred from homology"/>
<dbReference type="GO" id="GO:0003950">
    <property type="term" value="F:NAD+ poly-ADP-ribosyltransferase activity"/>
    <property type="evidence" value="ECO:0007669"/>
    <property type="project" value="TreeGrafter"/>
</dbReference>
<keyword evidence="12" id="KW-1185">Reference proteome</keyword>
<organism evidence="11 12">
    <name type="scientific">Varanus komodoensis</name>
    <name type="common">Komodo dragon</name>
    <dbReference type="NCBI Taxonomy" id="61221"/>
    <lineage>
        <taxon>Eukaryota</taxon>
        <taxon>Metazoa</taxon>
        <taxon>Chordata</taxon>
        <taxon>Craniata</taxon>
        <taxon>Vertebrata</taxon>
        <taxon>Euteleostomi</taxon>
        <taxon>Lepidosauria</taxon>
        <taxon>Squamata</taxon>
        <taxon>Bifurcata</taxon>
        <taxon>Unidentata</taxon>
        <taxon>Episquamata</taxon>
        <taxon>Toxicofera</taxon>
        <taxon>Anguimorpha</taxon>
        <taxon>Paleoanguimorpha</taxon>
        <taxon>Varanoidea</taxon>
        <taxon>Varanidae</taxon>
        <taxon>Varanus</taxon>
    </lineage>
</organism>
<comment type="catalytic activity">
    <reaction evidence="9 10">
        <text>L-arginyl-[protein] + NAD(+) = N(omega)-(ADP-D-ribosyl)-L-arginyl-[protein] + nicotinamide + H(+)</text>
        <dbReference type="Rhea" id="RHEA:19149"/>
        <dbReference type="Rhea" id="RHEA-COMP:10532"/>
        <dbReference type="Rhea" id="RHEA-COMP:15087"/>
        <dbReference type="ChEBI" id="CHEBI:15378"/>
        <dbReference type="ChEBI" id="CHEBI:17154"/>
        <dbReference type="ChEBI" id="CHEBI:29965"/>
        <dbReference type="ChEBI" id="CHEBI:57540"/>
        <dbReference type="ChEBI" id="CHEBI:142554"/>
        <dbReference type="EC" id="2.4.2.31"/>
    </reaction>
</comment>
<protein>
    <recommendedName>
        <fullName evidence="10">NAD(P)(+)--arginine ADP-ribosyltransferase</fullName>
        <ecNumber evidence="10">2.4.2.31</ecNumber>
    </recommendedName>
    <alternativeName>
        <fullName evidence="10">Mono(ADP-ribosyl)transferase</fullName>
    </alternativeName>
</protein>
<dbReference type="PANTHER" id="PTHR10339:SF19">
    <property type="entry name" value="GPI-LINKED NAD(P)(+)--ARGININE ADP-RIBOSYLTRANSFERASE 1"/>
    <property type="match status" value="1"/>
</dbReference>
<evidence type="ECO:0000256" key="5">
    <source>
        <dbReference type="ARBA" id="ARBA00022729"/>
    </source>
</evidence>
<dbReference type="AlphaFoldDB" id="A0A8D2IZP8"/>
<dbReference type="Pfam" id="PF01129">
    <property type="entry name" value="ART"/>
    <property type="match status" value="1"/>
</dbReference>
<evidence type="ECO:0000256" key="10">
    <source>
        <dbReference type="RuleBase" id="RU361228"/>
    </source>
</evidence>
<dbReference type="PRINTS" id="PR00970">
    <property type="entry name" value="RIBTRNSFRASE"/>
</dbReference>
<comment type="similarity">
    <text evidence="1 10">Belongs to the Arg-specific ADP-ribosyltransferase family.</text>
</comment>
<dbReference type="PANTHER" id="PTHR10339">
    <property type="entry name" value="ADP-RIBOSYLTRANSFERASE"/>
    <property type="match status" value="1"/>
</dbReference>
<sequence length="279" mass="31929">MGSDEMSTNKSNPELNMACYSLDDWYKGCMASTESHLTALIQNELSFSKQYNEAWNQVLILWQTNQSWLNPRNVTELSEVAIWAYTIESPPLHRAFNAATCTAGKGPEEYGHYPFKSLHFLLTRTSRLRRPKNHKCAKVYRGVSVEFSVRNHFRFGQFTSTSLDQNMAKKFQSVTFFKLFTCKGIEISEMSIFEYEEEVLVPLYEIFNITSIKDTSKGKMVVAKSMGTCSFHNCAFMGKGNTACPEHQGAWGYGEHYFSGVNGCRAFLQDFLFIVHFFT</sequence>
<dbReference type="GO" id="GO:0106274">
    <property type="term" value="F:NAD+-protein-arginine ADP-ribosyltransferase activity"/>
    <property type="evidence" value="ECO:0007669"/>
    <property type="project" value="UniProtKB-EC"/>
</dbReference>
<name>A0A8D2IZP8_VARKO</name>
<evidence type="ECO:0000256" key="2">
    <source>
        <dbReference type="ARBA" id="ARBA00022676"/>
    </source>
</evidence>
<accession>A0A8D2IZP8</accession>
<dbReference type="PROSITE" id="PS51996">
    <property type="entry name" value="TR_MART"/>
    <property type="match status" value="1"/>
</dbReference>